<keyword evidence="2" id="KW-0433">Leucine-rich repeat</keyword>
<dbReference type="Gene3D" id="1.10.8.430">
    <property type="entry name" value="Helical domain of apoptotic protease-activating factors"/>
    <property type="match status" value="1"/>
</dbReference>
<dbReference type="InterPro" id="IPR008145">
    <property type="entry name" value="GK/Ca_channel_bsu"/>
</dbReference>
<dbReference type="InterPro" id="IPR008144">
    <property type="entry name" value="Guanylate_kin-like_dom"/>
</dbReference>
<dbReference type="InterPro" id="IPR038005">
    <property type="entry name" value="RX-like_CC"/>
</dbReference>
<keyword evidence="9" id="KW-1185">Reference proteome</keyword>
<dbReference type="GO" id="GO:0002758">
    <property type="term" value="P:innate immune response-activating signaling pathway"/>
    <property type="evidence" value="ECO:0007669"/>
    <property type="project" value="UniProtKB-ARBA"/>
</dbReference>
<dbReference type="PROSITE" id="PS50052">
    <property type="entry name" value="GUANYLATE_KINASE_2"/>
    <property type="match status" value="1"/>
</dbReference>
<proteinExistence type="inferred from homology"/>
<evidence type="ECO:0000256" key="2">
    <source>
        <dbReference type="ARBA" id="ARBA00022614"/>
    </source>
</evidence>
<dbReference type="GO" id="GO:0043531">
    <property type="term" value="F:ADP binding"/>
    <property type="evidence" value="ECO:0007669"/>
    <property type="project" value="InterPro"/>
</dbReference>
<evidence type="ECO:0000313" key="8">
    <source>
        <dbReference type="EMBL" id="OEL29138.1"/>
    </source>
</evidence>
<dbReference type="EMBL" id="LWDX02028379">
    <property type="protein sequence ID" value="OEL29138.1"/>
    <property type="molecule type" value="Genomic_DNA"/>
</dbReference>
<dbReference type="PANTHER" id="PTHR23155">
    <property type="entry name" value="DISEASE RESISTANCE PROTEIN RP"/>
    <property type="match status" value="1"/>
</dbReference>
<dbReference type="Gene3D" id="3.80.10.10">
    <property type="entry name" value="Ribonuclease Inhibitor"/>
    <property type="match status" value="1"/>
</dbReference>
<dbReference type="AlphaFoldDB" id="A0A1E5VVI4"/>
<dbReference type="InterPro" id="IPR032675">
    <property type="entry name" value="LRR_dom_sf"/>
</dbReference>
<dbReference type="InterPro" id="IPR042197">
    <property type="entry name" value="Apaf_helical"/>
</dbReference>
<dbReference type="Pfam" id="PF00931">
    <property type="entry name" value="NB-ARC"/>
    <property type="match status" value="1"/>
</dbReference>
<dbReference type="InterPro" id="IPR020590">
    <property type="entry name" value="Guanylate_kinase_CS"/>
</dbReference>
<dbReference type="GO" id="GO:0042742">
    <property type="term" value="P:defense response to bacterium"/>
    <property type="evidence" value="ECO:0007669"/>
    <property type="project" value="UniProtKB-ARBA"/>
</dbReference>
<organism evidence="8 9">
    <name type="scientific">Dichanthelium oligosanthes</name>
    <dbReference type="NCBI Taxonomy" id="888268"/>
    <lineage>
        <taxon>Eukaryota</taxon>
        <taxon>Viridiplantae</taxon>
        <taxon>Streptophyta</taxon>
        <taxon>Embryophyta</taxon>
        <taxon>Tracheophyta</taxon>
        <taxon>Spermatophyta</taxon>
        <taxon>Magnoliopsida</taxon>
        <taxon>Liliopsida</taxon>
        <taxon>Poales</taxon>
        <taxon>Poaceae</taxon>
        <taxon>PACMAD clade</taxon>
        <taxon>Panicoideae</taxon>
        <taxon>Panicodae</taxon>
        <taxon>Paniceae</taxon>
        <taxon>Dichantheliinae</taxon>
        <taxon>Dichanthelium</taxon>
    </lineage>
</organism>
<evidence type="ECO:0000256" key="1">
    <source>
        <dbReference type="ARBA" id="ARBA00008894"/>
    </source>
</evidence>
<comment type="caution">
    <text evidence="8">The sequence shown here is derived from an EMBL/GenBank/DDBJ whole genome shotgun (WGS) entry which is preliminary data.</text>
</comment>
<dbReference type="SUPFAM" id="SSF52540">
    <property type="entry name" value="P-loop containing nucleoside triphosphate hydrolases"/>
    <property type="match status" value="2"/>
</dbReference>
<dbReference type="InterPro" id="IPR044974">
    <property type="entry name" value="Disease_R_plants"/>
</dbReference>
<comment type="similarity">
    <text evidence="1">Belongs to the disease resistance NB-LRR family.</text>
</comment>
<dbReference type="GO" id="GO:0016301">
    <property type="term" value="F:kinase activity"/>
    <property type="evidence" value="ECO:0007669"/>
    <property type="project" value="UniProtKB-KW"/>
</dbReference>
<keyword evidence="6" id="KW-0175">Coiled coil</keyword>
<gene>
    <name evidence="8" type="ORF">BAE44_0009843</name>
</gene>
<dbReference type="PRINTS" id="PR00364">
    <property type="entry name" value="DISEASERSIST"/>
</dbReference>
<evidence type="ECO:0000313" key="9">
    <source>
        <dbReference type="Proteomes" id="UP000095767"/>
    </source>
</evidence>
<sequence length="1231" mass="139093">MAATATASSIIYYQRSAEQGTGLGEEAVEFSVERVAVDAKNCKQQSAVDVCGKTYVIGSSDDESKSSGIVKILDKLTQTWVVPTVLGAQPTLTKSQSVIPVNDEKILVIEKGIPFNESIWFLEIDTPFVKQQRKIKGTEVVSWSKGVIGVGQKPVVISGPSGVGKGTLIAKLMKDYPSKFGFSVSHTTRFPREKEIDGVHYHFTERSKIEKDISEGKFLEFAHVHGNVYGTSIEAVESVTDEGKMTCLIYSLVNWLYRGTETEEQIQKRLRNARAELDQSNSPGLFDHLLVNDDLETCYENLKKLLSLDDDHEDSDDLSDELVLTLVSVSELLHRIALDLSSLSGGGAALSVIRSKLGKGANILLEAENSMKEIESEFEIMQAYISQVDPYSENDQILKSWLKNVRKIASEVEDIIDEYAFLLGKMDSAENFVKKVFHHSRYVTAWSDISAQLKQVKARLQNLTTMKDRYGITVSGIGGGSSSHNVTRQTYLSDSFYLNDHDDGVMVGNEDEAKKLTQCINDDEKERTTISICGMGGSGKTALVSNIYRKREVIRNFDCCAWITVSQNYHVEDLLNKVIKQLHISNEHGITDCTYLVERIHSHLRDKRYLIVLDDLWNRDSWLLFDRAFVKNMCGSRVIITTRIEAVASIAQQNHTISIGLLSQSESLKLFSKKALSKLGKETSTYPQGLVEWAKKILERCQGLPLAIVAIGSLLSYREMEEQEWRLFYNQLNWQLTNNPELNWVSSVLKLSLNDLPSHLRNCFLYCGLFPEDYQIRRKWIIRLWVAEGFVEDRGTETTLEEVAEEYLKELTQRSLVQVKERNEFGRPKRFQLHDLVREMTLNISRQERFGHICHQPDVTDIGDVANHISVHSGGQIYQAGPSSQNLRSFLLFDKHVPISWINTASSNFKLLRVLCLRYSLLEDIPDAISGLFNLQYLDFSRTKVKKIPKSVAMLKKLQTLHLRFARVRELPSQITMLTNLRHLSVSNDLYGTSISGNISSLKNLQTLREVKANKDLAQDLGYLTQLRSLGITAVQQSYSTDLWASIRKMTVLTKLAVAASGEKEVLNLQNLSSLKNLEKFYLTGKLVEGALFPISHGFQKLKVLTMRWSGLIQDPLSSLCQITNLVYLNLYCAYDGESLVFCSGWFPKLKQLCLGKLKNLRSIQISDGAIANLTYLELHELWNLKDVPEGLTYLRLLQHLYARMMPGDFVKKLEGSSRTFVEHIANIKCV</sequence>
<keyword evidence="4" id="KW-0547">Nucleotide-binding</keyword>
<dbReference type="Pfam" id="PF00625">
    <property type="entry name" value="Guanylate_kin"/>
    <property type="match status" value="1"/>
</dbReference>
<dbReference type="Pfam" id="PF23559">
    <property type="entry name" value="WHD_DRP"/>
    <property type="match status" value="1"/>
</dbReference>
<dbReference type="InterPro" id="IPR027417">
    <property type="entry name" value="P-loop_NTPase"/>
</dbReference>
<keyword evidence="3" id="KW-0677">Repeat</keyword>
<dbReference type="Proteomes" id="UP000095767">
    <property type="component" value="Unassembled WGS sequence"/>
</dbReference>
<dbReference type="Gene3D" id="1.20.5.4130">
    <property type="match status" value="1"/>
</dbReference>
<dbReference type="FunFam" id="3.30.63.10:FF:000002">
    <property type="entry name" value="Guanylate kinase 1"/>
    <property type="match status" value="1"/>
</dbReference>
<dbReference type="Gene3D" id="1.10.10.10">
    <property type="entry name" value="Winged helix-like DNA-binding domain superfamily/Winged helix DNA-binding domain"/>
    <property type="match status" value="1"/>
</dbReference>
<dbReference type="Pfam" id="PF23598">
    <property type="entry name" value="LRR_14"/>
    <property type="match status" value="1"/>
</dbReference>
<dbReference type="InterPro" id="IPR055414">
    <property type="entry name" value="LRR_R13L4/SHOC2-like"/>
</dbReference>
<dbReference type="GO" id="GO:0009626">
    <property type="term" value="P:plant-type hypersensitive response"/>
    <property type="evidence" value="ECO:0007669"/>
    <property type="project" value="UniProtKB-ARBA"/>
</dbReference>
<evidence type="ECO:0000256" key="3">
    <source>
        <dbReference type="ARBA" id="ARBA00022737"/>
    </source>
</evidence>
<evidence type="ECO:0000259" key="7">
    <source>
        <dbReference type="PROSITE" id="PS50052"/>
    </source>
</evidence>
<reference evidence="8 9" key="1">
    <citation type="submission" date="2016-09" db="EMBL/GenBank/DDBJ databases">
        <title>The draft genome of Dichanthelium oligosanthes: A C3 panicoid grass species.</title>
        <authorList>
            <person name="Studer A.J."/>
            <person name="Schnable J.C."/>
            <person name="Brutnell T.P."/>
        </authorList>
    </citation>
    <scope>NUCLEOTIDE SEQUENCE [LARGE SCALE GENOMIC DNA]</scope>
    <source>
        <strain evidence="9">cv. Kellogg 1175</strain>
        <tissue evidence="8">Leaf</tissue>
    </source>
</reference>
<evidence type="ECO:0000256" key="4">
    <source>
        <dbReference type="ARBA" id="ARBA00022741"/>
    </source>
</evidence>
<dbReference type="CDD" id="cd14798">
    <property type="entry name" value="RX-CC_like"/>
    <property type="match status" value="1"/>
</dbReference>
<dbReference type="Gene3D" id="3.40.50.300">
    <property type="entry name" value="P-loop containing nucleotide triphosphate hydrolases"/>
    <property type="match status" value="3"/>
</dbReference>
<dbReference type="Pfam" id="PF18052">
    <property type="entry name" value="Rx_N"/>
    <property type="match status" value="1"/>
</dbReference>
<dbReference type="FunFam" id="3.40.50.300:FF:001091">
    <property type="entry name" value="Probable disease resistance protein At1g61300"/>
    <property type="match status" value="1"/>
</dbReference>
<dbReference type="FunFam" id="1.10.10.10:FF:000322">
    <property type="entry name" value="Probable disease resistance protein At1g63360"/>
    <property type="match status" value="1"/>
</dbReference>
<keyword evidence="8" id="KW-0418">Kinase</keyword>
<evidence type="ECO:0000256" key="5">
    <source>
        <dbReference type="ARBA" id="ARBA00022821"/>
    </source>
</evidence>
<protein>
    <submittedName>
        <fullName evidence="8">Guanylate kinase 1</fullName>
    </submittedName>
</protein>
<dbReference type="SMART" id="SM00072">
    <property type="entry name" value="GuKc"/>
    <property type="match status" value="1"/>
</dbReference>
<dbReference type="CDD" id="cd00071">
    <property type="entry name" value="GMPK"/>
    <property type="match status" value="1"/>
</dbReference>
<dbReference type="OrthoDB" id="6334211at2759"/>
<dbReference type="InterPro" id="IPR036388">
    <property type="entry name" value="WH-like_DNA-bd_sf"/>
</dbReference>
<evidence type="ECO:0000256" key="6">
    <source>
        <dbReference type="ARBA" id="ARBA00023054"/>
    </source>
</evidence>
<keyword evidence="8" id="KW-0808">Transferase</keyword>
<dbReference type="InterPro" id="IPR041118">
    <property type="entry name" value="Rx_N"/>
</dbReference>
<dbReference type="InterPro" id="IPR058922">
    <property type="entry name" value="WHD_DRP"/>
</dbReference>
<feature type="domain" description="Guanylate kinase-like" evidence="7">
    <location>
        <begin position="152"/>
        <end position="307"/>
    </location>
</feature>
<accession>A0A1E5VVI4</accession>
<dbReference type="InterPro" id="IPR002182">
    <property type="entry name" value="NB-ARC"/>
</dbReference>
<dbReference type="SUPFAM" id="SSF52058">
    <property type="entry name" value="L domain-like"/>
    <property type="match status" value="1"/>
</dbReference>
<dbReference type="PROSITE" id="PS00856">
    <property type="entry name" value="GUANYLATE_KINASE_1"/>
    <property type="match status" value="1"/>
</dbReference>
<dbReference type="PANTHER" id="PTHR23155:SF1182">
    <property type="entry name" value="OS07G0186500 PROTEIN"/>
    <property type="match status" value="1"/>
</dbReference>
<name>A0A1E5VVI4_9POAL</name>
<keyword evidence="5" id="KW-0611">Plant defense</keyword>